<keyword evidence="5" id="KW-0521">NADP</keyword>
<dbReference type="InterPro" id="IPR026021">
    <property type="entry name" value="YdjA-like"/>
</dbReference>
<evidence type="ECO:0000256" key="7">
    <source>
        <dbReference type="ARBA" id="ARBA00023027"/>
    </source>
</evidence>
<keyword evidence="4" id="KW-0288">FMN</keyword>
<dbReference type="EMBL" id="LGIA01000148">
    <property type="protein sequence ID" value="KOH45169.1"/>
    <property type="molecule type" value="Genomic_DNA"/>
</dbReference>
<gene>
    <name evidence="9" type="ORF">NC99_20310</name>
</gene>
<comment type="cofactor">
    <cofactor evidence="1">
        <name>FMN</name>
        <dbReference type="ChEBI" id="CHEBI:58210"/>
    </cofactor>
</comment>
<dbReference type="InterPro" id="IPR052530">
    <property type="entry name" value="NAD(P)H_nitroreductase"/>
</dbReference>
<evidence type="ECO:0000256" key="6">
    <source>
        <dbReference type="ARBA" id="ARBA00023002"/>
    </source>
</evidence>
<evidence type="ECO:0000256" key="1">
    <source>
        <dbReference type="ARBA" id="ARBA00001917"/>
    </source>
</evidence>
<evidence type="ECO:0000313" key="10">
    <source>
        <dbReference type="Proteomes" id="UP000036958"/>
    </source>
</evidence>
<evidence type="ECO:0000256" key="5">
    <source>
        <dbReference type="ARBA" id="ARBA00022857"/>
    </source>
</evidence>
<dbReference type="Gene3D" id="3.40.109.10">
    <property type="entry name" value="NADH Oxidase"/>
    <property type="match status" value="1"/>
</dbReference>
<dbReference type="Proteomes" id="UP000036958">
    <property type="component" value="Unassembled WGS sequence"/>
</dbReference>
<dbReference type="InterPro" id="IPR029479">
    <property type="entry name" value="Nitroreductase"/>
</dbReference>
<evidence type="ECO:0000313" key="9">
    <source>
        <dbReference type="EMBL" id="KOH45169.1"/>
    </source>
</evidence>
<keyword evidence="10" id="KW-1185">Reference proteome</keyword>
<feature type="domain" description="Nitroreductase" evidence="8">
    <location>
        <begin position="28"/>
        <end position="173"/>
    </location>
</feature>
<keyword evidence="3" id="KW-0285">Flavoprotein</keyword>
<keyword evidence="6" id="KW-0560">Oxidoreductase</keyword>
<accession>A0A0L8V9S1</accession>
<evidence type="ECO:0000256" key="3">
    <source>
        <dbReference type="ARBA" id="ARBA00022630"/>
    </source>
</evidence>
<dbReference type="PANTHER" id="PTHR43821">
    <property type="entry name" value="NAD(P)H NITROREDUCTASE YDJA-RELATED"/>
    <property type="match status" value="1"/>
</dbReference>
<evidence type="ECO:0000256" key="4">
    <source>
        <dbReference type="ARBA" id="ARBA00022643"/>
    </source>
</evidence>
<dbReference type="CDD" id="cd02135">
    <property type="entry name" value="YdjA-like"/>
    <property type="match status" value="1"/>
</dbReference>
<name>A0A0L8V9S1_9BACT</name>
<dbReference type="RefSeq" id="WP_053182731.1">
    <property type="nucleotide sequence ID" value="NZ_LGIA01000148.1"/>
</dbReference>
<dbReference type="PANTHER" id="PTHR43821:SF1">
    <property type="entry name" value="NAD(P)H NITROREDUCTASE YDJA-RELATED"/>
    <property type="match status" value="1"/>
</dbReference>
<dbReference type="InterPro" id="IPR000415">
    <property type="entry name" value="Nitroreductase-like"/>
</dbReference>
<dbReference type="OrthoDB" id="9804207at2"/>
<dbReference type="Pfam" id="PF00881">
    <property type="entry name" value="Nitroreductase"/>
    <property type="match status" value="1"/>
</dbReference>
<comment type="caution">
    <text evidence="9">The sequence shown here is derived from an EMBL/GenBank/DDBJ whole genome shotgun (WGS) entry which is preliminary data.</text>
</comment>
<evidence type="ECO:0000259" key="8">
    <source>
        <dbReference type="Pfam" id="PF00881"/>
    </source>
</evidence>
<proteinExistence type="inferred from homology"/>
<dbReference type="AlphaFoldDB" id="A0A0L8V9S1"/>
<organism evidence="9 10">
    <name type="scientific">Sunxiuqinia dokdonensis</name>
    <dbReference type="NCBI Taxonomy" id="1409788"/>
    <lineage>
        <taxon>Bacteria</taxon>
        <taxon>Pseudomonadati</taxon>
        <taxon>Bacteroidota</taxon>
        <taxon>Bacteroidia</taxon>
        <taxon>Marinilabiliales</taxon>
        <taxon>Prolixibacteraceae</taxon>
        <taxon>Sunxiuqinia</taxon>
    </lineage>
</organism>
<dbReference type="STRING" id="1409788.NC99_20310"/>
<evidence type="ECO:0000256" key="2">
    <source>
        <dbReference type="ARBA" id="ARBA00007118"/>
    </source>
</evidence>
<comment type="similarity">
    <text evidence="2">Belongs to the nitroreductase family.</text>
</comment>
<keyword evidence="7" id="KW-0520">NAD</keyword>
<sequence length="198" mass="22890">MEKTIHDISEWLKSRESTFVNGLKEGSQIDDSVIEKLLENASWAPSHGLVQAWHFKVFAGDGVKRFFSTQQEIYKQITPPDKFFDFKYQAYSDKWKRVSHVIAVIAKRDPHKRFPKQEDIVSVACAVENIYLSLKAFGIGGYLSTGDLCYSNQMRDFLKLEDEDTPIGFFILGEPDESFQRPKRTRIAASDKTEWIRE</sequence>
<dbReference type="SUPFAM" id="SSF55469">
    <property type="entry name" value="FMN-dependent nitroreductase-like"/>
    <property type="match status" value="1"/>
</dbReference>
<reference evidence="10" key="1">
    <citation type="submission" date="2015-07" db="EMBL/GenBank/DDBJ databases">
        <title>Genome sequencing of Sunxiuqinia dokdonensis strain SK.</title>
        <authorList>
            <person name="Ahn S."/>
            <person name="Kim B.-C."/>
        </authorList>
    </citation>
    <scope>NUCLEOTIDE SEQUENCE [LARGE SCALE GENOMIC DNA]</scope>
    <source>
        <strain evidence="10">SK</strain>
    </source>
</reference>
<dbReference type="GO" id="GO:0016491">
    <property type="term" value="F:oxidoreductase activity"/>
    <property type="evidence" value="ECO:0007669"/>
    <property type="project" value="UniProtKB-KW"/>
</dbReference>
<protein>
    <recommendedName>
        <fullName evidence="8">Nitroreductase domain-containing protein</fullName>
    </recommendedName>
</protein>